<dbReference type="PANTHER" id="PTHR20882:SF14">
    <property type="entry name" value="CYTOPLASMIC TRNA 2-THIOLATION PROTEIN 2"/>
    <property type="match status" value="1"/>
</dbReference>
<keyword evidence="2" id="KW-0819">tRNA processing</keyword>
<dbReference type="Proteomes" id="UP000243797">
    <property type="component" value="Unassembled WGS sequence"/>
</dbReference>
<dbReference type="OrthoDB" id="25129at2759"/>
<keyword evidence="5" id="KW-1185">Reference proteome</keyword>
<dbReference type="GO" id="GO:0016783">
    <property type="term" value="F:sulfurtransferase activity"/>
    <property type="evidence" value="ECO:0007669"/>
    <property type="project" value="TreeGrafter"/>
</dbReference>
<feature type="region of interest" description="Disordered" evidence="3">
    <location>
        <begin position="422"/>
        <end position="474"/>
    </location>
</feature>
<comment type="caution">
    <text evidence="4">The sequence shown here is derived from an EMBL/GenBank/DDBJ whole genome shotgun (WGS) entry which is preliminary data.</text>
</comment>
<proteinExistence type="predicted"/>
<evidence type="ECO:0000313" key="5">
    <source>
        <dbReference type="Proteomes" id="UP000243797"/>
    </source>
</evidence>
<dbReference type="InParanoid" id="A0A2K1QWH5"/>
<feature type="region of interest" description="Disordered" evidence="3">
    <location>
        <begin position="274"/>
        <end position="355"/>
    </location>
</feature>
<dbReference type="InterPro" id="IPR014729">
    <property type="entry name" value="Rossmann-like_a/b/a_fold"/>
</dbReference>
<dbReference type="PANTHER" id="PTHR20882">
    <property type="entry name" value="CYTOPLASMIC TRNA 2-THIOLATION PROTEIN 2"/>
    <property type="match status" value="1"/>
</dbReference>
<feature type="compositionally biased region" description="Basic and acidic residues" evidence="3">
    <location>
        <begin position="422"/>
        <end position="442"/>
    </location>
</feature>
<name>A0A2K1QWH5_9PEZI</name>
<feature type="region of interest" description="Disordered" evidence="3">
    <location>
        <begin position="209"/>
        <end position="257"/>
    </location>
</feature>
<feature type="compositionally biased region" description="Low complexity" evidence="3">
    <location>
        <begin position="289"/>
        <end position="328"/>
    </location>
</feature>
<feature type="compositionally biased region" description="Basic and acidic residues" evidence="3">
    <location>
        <begin position="454"/>
        <end position="474"/>
    </location>
</feature>
<organism evidence="4 5">
    <name type="scientific">Sphaceloma murrayae</name>
    <dbReference type="NCBI Taxonomy" id="2082308"/>
    <lineage>
        <taxon>Eukaryota</taxon>
        <taxon>Fungi</taxon>
        <taxon>Dikarya</taxon>
        <taxon>Ascomycota</taxon>
        <taxon>Pezizomycotina</taxon>
        <taxon>Dothideomycetes</taxon>
        <taxon>Dothideomycetidae</taxon>
        <taxon>Myriangiales</taxon>
        <taxon>Elsinoaceae</taxon>
        <taxon>Sphaceloma</taxon>
    </lineage>
</organism>
<dbReference type="Gene3D" id="3.40.50.620">
    <property type="entry name" value="HUPs"/>
    <property type="match status" value="1"/>
</dbReference>
<dbReference type="EMBL" id="NKHZ01000032">
    <property type="protein sequence ID" value="PNS19408.1"/>
    <property type="molecule type" value="Genomic_DNA"/>
</dbReference>
<reference evidence="4 5" key="1">
    <citation type="submission" date="2017-06" db="EMBL/GenBank/DDBJ databases">
        <title>Draft genome sequence of a variant of Elsinoe murrayae.</title>
        <authorList>
            <person name="Cheng Q."/>
        </authorList>
    </citation>
    <scope>NUCLEOTIDE SEQUENCE [LARGE SCALE GENOMIC DNA]</scope>
    <source>
        <strain evidence="4 5">CQ-2017a</strain>
    </source>
</reference>
<protein>
    <submittedName>
        <fullName evidence="4">Cytoplasmic tRNA 2-thiolation protein 2</fullName>
    </submittedName>
</protein>
<feature type="compositionally biased region" description="Pro residues" evidence="3">
    <location>
        <begin position="277"/>
        <end position="288"/>
    </location>
</feature>
<evidence type="ECO:0000256" key="1">
    <source>
        <dbReference type="ARBA" id="ARBA00022490"/>
    </source>
</evidence>
<dbReference type="SUPFAM" id="SSF52402">
    <property type="entry name" value="Adenine nucleotide alpha hydrolases-like"/>
    <property type="match status" value="1"/>
</dbReference>
<dbReference type="GO" id="GO:0002143">
    <property type="term" value="P:tRNA wobble position uridine thiolation"/>
    <property type="evidence" value="ECO:0007669"/>
    <property type="project" value="TreeGrafter"/>
</dbReference>
<keyword evidence="1" id="KW-0963">Cytoplasm</keyword>
<sequence length="474" mass="50644">MASPCFLRHIQTRPIKRIEALRGLKKSRGTSSTNGRALEGEAYIVALSGGPSSLGLLHILATHINSMLKKSGRTSYTLHMVHVSETLVDEENSTHTPDASTDEWLDRLRAAYPQFPLTSIPLSSSLDSWTPPSSLLSKTHTVSSFSSLPAEDRLGLLAACAKSRTAQYDLNSILLDHALHSVAQQHGIKSIMRGDSATRLAETVLGDVAKGRGGRTSSTLSEAFPPNPLETDPDLTSAETSERGNHAQSKQIRTAFPMREVVRKDAVSYCMLATLSPPQPQPSSPRPSNPSAAPISGSNKPSDPLPLSSSSSSSSSSSLHHLHQLLLNPPHPPNDKQEHTQSQSQTQTRPKPRTRMMRDLAIDELVHDYFAQVEEQYPGIVSNVVRTVGKLGPALGVASRGSRGPRGSRRCGCCGGFVERGERVGAGEGSEGRGDGNGDGRASEGVQVEGAGETGEKGDGPDSLCERCERDFGS</sequence>
<accession>A0A2K1QWH5</accession>
<dbReference type="InterPro" id="IPR019407">
    <property type="entry name" value="CTU2"/>
</dbReference>
<dbReference type="STRING" id="2082308.A0A2K1QWH5"/>
<dbReference type="GO" id="GO:0000049">
    <property type="term" value="F:tRNA binding"/>
    <property type="evidence" value="ECO:0007669"/>
    <property type="project" value="InterPro"/>
</dbReference>
<dbReference type="Pfam" id="PF10288">
    <property type="entry name" value="CTU2"/>
    <property type="match status" value="1"/>
</dbReference>
<evidence type="ECO:0000313" key="4">
    <source>
        <dbReference type="EMBL" id="PNS19408.1"/>
    </source>
</evidence>
<gene>
    <name evidence="4" type="ORF">CAC42_2585</name>
</gene>
<evidence type="ECO:0000256" key="2">
    <source>
        <dbReference type="ARBA" id="ARBA00022694"/>
    </source>
</evidence>
<dbReference type="AlphaFoldDB" id="A0A2K1QWH5"/>
<evidence type="ECO:0000256" key="3">
    <source>
        <dbReference type="SAM" id="MobiDB-lite"/>
    </source>
</evidence>
<dbReference type="GO" id="GO:0005829">
    <property type="term" value="C:cytosol"/>
    <property type="evidence" value="ECO:0007669"/>
    <property type="project" value="TreeGrafter"/>
</dbReference>